<feature type="transmembrane region" description="Helical" evidence="1">
    <location>
        <begin position="79"/>
        <end position="95"/>
    </location>
</feature>
<feature type="transmembrane region" description="Helical" evidence="1">
    <location>
        <begin position="160"/>
        <end position="179"/>
    </location>
</feature>
<dbReference type="RefSeq" id="WP_093335941.1">
    <property type="nucleotide sequence ID" value="NZ_FOXD01000005.1"/>
</dbReference>
<evidence type="ECO:0000256" key="1">
    <source>
        <dbReference type="SAM" id="Phobius"/>
    </source>
</evidence>
<proteinExistence type="predicted"/>
<gene>
    <name evidence="2" type="ORF">SAMN05518683_10523</name>
</gene>
<evidence type="ECO:0000313" key="3">
    <source>
        <dbReference type="Proteomes" id="UP000198892"/>
    </source>
</evidence>
<feature type="transmembrane region" description="Helical" evidence="1">
    <location>
        <begin position="45"/>
        <end position="67"/>
    </location>
</feature>
<reference evidence="3" key="1">
    <citation type="submission" date="2016-10" db="EMBL/GenBank/DDBJ databases">
        <authorList>
            <person name="Varghese N."/>
            <person name="Submissions S."/>
        </authorList>
    </citation>
    <scope>NUCLEOTIDE SEQUENCE [LARGE SCALE GENOMIC DNA]</scope>
    <source>
        <strain evidence="3">S7</strain>
    </source>
</reference>
<name>A0A1I5Q4N0_9BACI</name>
<keyword evidence="3" id="KW-1185">Reference proteome</keyword>
<organism evidence="2 3">
    <name type="scientific">Salibacterium halotolerans</name>
    <dbReference type="NCBI Taxonomy" id="1884432"/>
    <lineage>
        <taxon>Bacteria</taxon>
        <taxon>Bacillati</taxon>
        <taxon>Bacillota</taxon>
        <taxon>Bacilli</taxon>
        <taxon>Bacillales</taxon>
        <taxon>Bacillaceae</taxon>
    </lineage>
</organism>
<sequence length="199" mass="22409">MNSILCLIILWHIWMIQTFFASKNTYRTLSAACVLMIIILFPVEWQAASIVIHPAFLLLYAGGMLLFPAMPSGRKRKTLYLSGAFAFLFAAARLAEWYEPVVFLFGHAVTYLSFFSILFLIFGKSLYERVSMAVTACSSGEILCRIYLSRLTDNMVLGDLQLLKIILLLLLLLHIYDAAAKGMKVFVRKETGSLPGLPR</sequence>
<dbReference type="Proteomes" id="UP000198892">
    <property type="component" value="Unassembled WGS sequence"/>
</dbReference>
<dbReference type="AlphaFoldDB" id="A0A1I5Q4N0"/>
<dbReference type="STRING" id="1884432.SAMN05518683_10523"/>
<keyword evidence="1" id="KW-0472">Membrane</keyword>
<dbReference type="InterPro" id="IPR014617">
    <property type="entry name" value="YphA_Bacsu"/>
</dbReference>
<accession>A0A1I5Q4N0</accession>
<evidence type="ECO:0000313" key="2">
    <source>
        <dbReference type="EMBL" id="SFP40970.1"/>
    </source>
</evidence>
<keyword evidence="1" id="KW-0812">Transmembrane</keyword>
<protein>
    <submittedName>
        <fullName evidence="2">Uncharacterized protein</fullName>
    </submittedName>
</protein>
<dbReference type="OrthoDB" id="2965169at2"/>
<keyword evidence="1" id="KW-1133">Transmembrane helix</keyword>
<feature type="transmembrane region" description="Helical" evidence="1">
    <location>
        <begin position="101"/>
        <end position="123"/>
    </location>
</feature>
<dbReference type="Pfam" id="PF24124">
    <property type="entry name" value="YphA"/>
    <property type="match status" value="1"/>
</dbReference>
<dbReference type="EMBL" id="FOXD01000005">
    <property type="protein sequence ID" value="SFP40970.1"/>
    <property type="molecule type" value="Genomic_DNA"/>
</dbReference>